<dbReference type="EMBL" id="JAPTGC010000007">
    <property type="protein sequence ID" value="MCZ0862889.1"/>
    <property type="molecule type" value="Genomic_DNA"/>
</dbReference>
<evidence type="ECO:0000313" key="2">
    <source>
        <dbReference type="EMBL" id="MCZ0862889.1"/>
    </source>
</evidence>
<reference evidence="2" key="1">
    <citation type="submission" date="2022-12" db="EMBL/GenBank/DDBJ databases">
        <title>Isolation and characterisation of novel Methanocorpusculum spp. from native Australian herbivores indicates the genus is ancestrally host-associated.</title>
        <authorList>
            <person name="Volmer J.G."/>
            <person name="Soo R.M."/>
            <person name="Evans P.N."/>
            <person name="Hoedt E.C."/>
            <person name="Astorga Alsina A.L."/>
            <person name="Woodcroft B.J."/>
            <person name="Tyson G.W."/>
            <person name="Hugenholtz P."/>
            <person name="Morrison M."/>
        </authorList>
    </citation>
    <scope>NUCLEOTIDE SEQUENCE</scope>
    <source>
        <strain evidence="2">CW153</strain>
    </source>
</reference>
<accession>A0ABT4IMA1</accession>
<organism evidence="2 3">
    <name type="scientific">Methanocorpusculum vombati</name>
    <dbReference type="NCBI Taxonomy" id="3002864"/>
    <lineage>
        <taxon>Archaea</taxon>
        <taxon>Methanobacteriati</taxon>
        <taxon>Methanobacteriota</taxon>
        <taxon>Stenosarchaea group</taxon>
        <taxon>Methanomicrobia</taxon>
        <taxon>Methanomicrobiales</taxon>
        <taxon>Methanocorpusculaceae</taxon>
        <taxon>Methanocorpusculum</taxon>
    </lineage>
</organism>
<dbReference type="InterPro" id="IPR025682">
    <property type="entry name" value="CpXC_dom"/>
</dbReference>
<dbReference type="Proteomes" id="UP001141336">
    <property type="component" value="Unassembled WGS sequence"/>
</dbReference>
<keyword evidence="3" id="KW-1185">Reference proteome</keyword>
<feature type="domain" description="CpXC" evidence="1">
    <location>
        <begin position="8"/>
        <end position="130"/>
    </location>
</feature>
<evidence type="ECO:0000259" key="1">
    <source>
        <dbReference type="Pfam" id="PF14353"/>
    </source>
</evidence>
<sequence length="273" mass="30531">MITDEDVVVCPDCEHEQKITICPSVNVTTDPEMREKVLSGELFLFTCEKCGYTGFAGYPFVYEDKETQGGFLIYLEPDCPDREVGIDGDMADQVVYREKPMRLVSDLNALKEKIFIFEAGLDDRVMELFKMLTLTKLHGDNPDQVPDVLLFTKVDEDAEGKKIFLAAFRDNKYLGVVELPYALYQTCVVTGEPIWDAPVTECAAIDQDWIADRLKAGEAEEHACDCDHEGAECDCDAKGKTEHDGTACDCDTEEGAEQGRRTCDCCGCDHDRN</sequence>
<evidence type="ECO:0000313" key="3">
    <source>
        <dbReference type="Proteomes" id="UP001141336"/>
    </source>
</evidence>
<protein>
    <submittedName>
        <fullName evidence="2">CpXC domain-containing protein</fullName>
    </submittedName>
</protein>
<dbReference type="RefSeq" id="WP_268923146.1">
    <property type="nucleotide sequence ID" value="NZ_JAPTGC010000007.1"/>
</dbReference>
<proteinExistence type="predicted"/>
<name>A0ABT4IMA1_9EURY</name>
<gene>
    <name evidence="2" type="ORF">O0S09_06430</name>
</gene>
<dbReference type="Pfam" id="PF14353">
    <property type="entry name" value="CpXC"/>
    <property type="match status" value="1"/>
</dbReference>
<comment type="caution">
    <text evidence="2">The sequence shown here is derived from an EMBL/GenBank/DDBJ whole genome shotgun (WGS) entry which is preliminary data.</text>
</comment>